<evidence type="ECO:0000256" key="1">
    <source>
        <dbReference type="ARBA" id="ARBA00004370"/>
    </source>
</evidence>
<dbReference type="SUPFAM" id="SSF56519">
    <property type="entry name" value="Penicillin binding protein dimerisation domain"/>
    <property type="match status" value="1"/>
</dbReference>
<evidence type="ECO:0000259" key="4">
    <source>
        <dbReference type="PROSITE" id="PS51178"/>
    </source>
</evidence>
<sequence length="617" mass="65376">MLLIAFSFAAVLGKLAYVMIAESSELGARAATQWMRDVPTRAVRGAILDRNGETLAYTETRYDIYIRPNAALDKPAAARLISEVLGTDYAATLEKISGRASEITVARGASKEQLLKLLSGGTGGIYYGESNLRRYTYGDFLTQVLGFTGYDGDGQTGLEAYYDKYLSGTDGAVLTSADLVGRETAEGTVYIPSVPGMTLTTTLDAGVQRIVEGAIDAAVAAFSPKAAACLVMDYTTGEIVALAEYPSFDLNSVPRDDVEKLFSYSKSSSVSTVYEPGSTFKILTAAAALDCGAAETTDRYYCAGSRTVDGTRIRCWKAKGHGSVSFAEGVEQSCNCVFMDSALAMGTERFYDYLEAFGLRGKTGVDITGETSGIFISESAVKSVDLARIGFGQAVAVTPIGMLAAAASVVNGGELVTPHLLSSVYDPTTGTEIKGEFSSRGRTVSAETSETMRGLLERVVVNGSGRSAYVPGYRIAGKTGTAQKYADGGIAQGKYISSFLGFSLEEEAPYAVLFLVDEPSGWLYYGSQVAAPYVGDIFESVFAYLGVEPEFTGEEAETVGEKFELADYTGKSLREAKAELAALGIYVETDGEGGTVKGQFPLAGAVIDRRNAVLLVT</sequence>
<comment type="subcellular location">
    <subcellularLocation>
        <location evidence="1">Membrane</location>
    </subcellularLocation>
</comment>
<dbReference type="PANTHER" id="PTHR30627:SF1">
    <property type="entry name" value="PEPTIDOGLYCAN D,D-TRANSPEPTIDASE FTSI"/>
    <property type="match status" value="1"/>
</dbReference>
<dbReference type="InterPro" id="IPR005311">
    <property type="entry name" value="PBP_dimer"/>
</dbReference>
<dbReference type="InterPro" id="IPR005543">
    <property type="entry name" value="PASTA_dom"/>
</dbReference>
<keyword evidence="3" id="KW-0472">Membrane</keyword>
<feature type="domain" description="PASTA" evidence="4">
    <location>
        <begin position="559"/>
        <end position="617"/>
    </location>
</feature>
<dbReference type="InterPro" id="IPR036138">
    <property type="entry name" value="PBP_dimer_sf"/>
</dbReference>
<evidence type="ECO:0000256" key="2">
    <source>
        <dbReference type="ARBA" id="ARBA00007171"/>
    </source>
</evidence>
<dbReference type="Pfam" id="PF03717">
    <property type="entry name" value="PBP_dimer"/>
    <property type="match status" value="1"/>
</dbReference>
<dbReference type="Proteomes" id="UP000886857">
    <property type="component" value="Unassembled WGS sequence"/>
</dbReference>
<comment type="caution">
    <text evidence="5">The sequence shown here is derived from an EMBL/GenBank/DDBJ whole genome shotgun (WGS) entry which is preliminary data.</text>
</comment>
<dbReference type="GO" id="GO:0005886">
    <property type="term" value="C:plasma membrane"/>
    <property type="evidence" value="ECO:0007669"/>
    <property type="project" value="TreeGrafter"/>
</dbReference>
<dbReference type="AlphaFoldDB" id="A0A9D1SVQ2"/>
<dbReference type="GO" id="GO:0071555">
    <property type="term" value="P:cell wall organization"/>
    <property type="evidence" value="ECO:0007669"/>
    <property type="project" value="TreeGrafter"/>
</dbReference>
<protein>
    <submittedName>
        <fullName evidence="5">PASTA domain-containing protein</fullName>
    </submittedName>
</protein>
<dbReference type="Gene3D" id="3.40.710.10">
    <property type="entry name" value="DD-peptidase/beta-lactamase superfamily"/>
    <property type="match status" value="1"/>
</dbReference>
<gene>
    <name evidence="5" type="ORF">IAC73_00515</name>
</gene>
<dbReference type="EMBL" id="DVOE01000007">
    <property type="protein sequence ID" value="HIU98313.1"/>
    <property type="molecule type" value="Genomic_DNA"/>
</dbReference>
<proteinExistence type="inferred from homology"/>
<accession>A0A9D1SVQ2</accession>
<dbReference type="Gene3D" id="3.90.1310.10">
    <property type="entry name" value="Penicillin-binding protein 2a (Domain 2)"/>
    <property type="match status" value="1"/>
</dbReference>
<evidence type="ECO:0000256" key="3">
    <source>
        <dbReference type="ARBA" id="ARBA00023136"/>
    </source>
</evidence>
<dbReference type="InterPro" id="IPR050515">
    <property type="entry name" value="Beta-lactam/transpept"/>
</dbReference>
<dbReference type="Pfam" id="PF03793">
    <property type="entry name" value="PASTA"/>
    <property type="match status" value="1"/>
</dbReference>
<dbReference type="GO" id="GO:0008658">
    <property type="term" value="F:penicillin binding"/>
    <property type="evidence" value="ECO:0007669"/>
    <property type="project" value="InterPro"/>
</dbReference>
<dbReference type="SMART" id="SM00740">
    <property type="entry name" value="PASTA"/>
    <property type="match status" value="1"/>
</dbReference>
<dbReference type="Gene3D" id="3.30.450.330">
    <property type="match status" value="1"/>
</dbReference>
<reference evidence="5" key="1">
    <citation type="submission" date="2020-10" db="EMBL/GenBank/DDBJ databases">
        <authorList>
            <person name="Gilroy R."/>
        </authorList>
    </citation>
    <scope>NUCLEOTIDE SEQUENCE</scope>
    <source>
        <strain evidence="5">10406</strain>
    </source>
</reference>
<organism evidence="5 6">
    <name type="scientific">Candidatus Limadaptatus stercoripullorum</name>
    <dbReference type="NCBI Taxonomy" id="2840846"/>
    <lineage>
        <taxon>Bacteria</taxon>
        <taxon>Bacillati</taxon>
        <taxon>Bacillota</taxon>
        <taxon>Clostridia</taxon>
        <taxon>Eubacteriales</taxon>
        <taxon>Candidatus Limadaptatus</taxon>
    </lineage>
</organism>
<dbReference type="SUPFAM" id="SSF54184">
    <property type="entry name" value="Penicillin-binding protein 2x (pbp-2x), c-terminal domain"/>
    <property type="match status" value="1"/>
</dbReference>
<dbReference type="PROSITE" id="PS51178">
    <property type="entry name" value="PASTA"/>
    <property type="match status" value="1"/>
</dbReference>
<dbReference type="Pfam" id="PF00905">
    <property type="entry name" value="Transpeptidase"/>
    <property type="match status" value="1"/>
</dbReference>
<dbReference type="InterPro" id="IPR001460">
    <property type="entry name" value="PCN-bd_Tpept"/>
</dbReference>
<dbReference type="PANTHER" id="PTHR30627">
    <property type="entry name" value="PEPTIDOGLYCAN D,D-TRANSPEPTIDASE"/>
    <property type="match status" value="1"/>
</dbReference>
<comment type="similarity">
    <text evidence="2">Belongs to the transpeptidase family.</text>
</comment>
<evidence type="ECO:0000313" key="5">
    <source>
        <dbReference type="EMBL" id="HIU98313.1"/>
    </source>
</evidence>
<name>A0A9D1SVQ2_9FIRM</name>
<dbReference type="InterPro" id="IPR012338">
    <property type="entry name" value="Beta-lactam/transpept-like"/>
</dbReference>
<dbReference type="SUPFAM" id="SSF56601">
    <property type="entry name" value="beta-lactamase/transpeptidase-like"/>
    <property type="match status" value="1"/>
</dbReference>
<evidence type="ECO:0000313" key="6">
    <source>
        <dbReference type="Proteomes" id="UP000886857"/>
    </source>
</evidence>
<reference evidence="5" key="2">
    <citation type="journal article" date="2021" name="PeerJ">
        <title>Extensive microbial diversity within the chicken gut microbiome revealed by metagenomics and culture.</title>
        <authorList>
            <person name="Gilroy R."/>
            <person name="Ravi A."/>
            <person name="Getino M."/>
            <person name="Pursley I."/>
            <person name="Horton D.L."/>
            <person name="Alikhan N.F."/>
            <person name="Baker D."/>
            <person name="Gharbi K."/>
            <person name="Hall N."/>
            <person name="Watson M."/>
            <person name="Adriaenssens E.M."/>
            <person name="Foster-Nyarko E."/>
            <person name="Jarju S."/>
            <person name="Secka A."/>
            <person name="Antonio M."/>
            <person name="Oren A."/>
            <person name="Chaudhuri R.R."/>
            <person name="La Ragione R."/>
            <person name="Hildebrand F."/>
            <person name="Pallen M.J."/>
        </authorList>
    </citation>
    <scope>NUCLEOTIDE SEQUENCE</scope>
    <source>
        <strain evidence="5">10406</strain>
    </source>
</reference>